<dbReference type="Pfam" id="PF08241">
    <property type="entry name" value="Methyltransf_11"/>
    <property type="match status" value="1"/>
</dbReference>
<reference evidence="2" key="1">
    <citation type="submission" date="2022-02" db="EMBL/GenBank/DDBJ databases">
        <title>Vibrio sp. nov., a new bacterium isolated from Bohai sea, China.</title>
        <authorList>
            <person name="Yuan Y."/>
        </authorList>
    </citation>
    <scope>NUCLEOTIDE SEQUENCE</scope>
    <source>
        <strain evidence="2">DBSS07</strain>
    </source>
</reference>
<dbReference type="RefSeq" id="WP_265688703.1">
    <property type="nucleotide sequence ID" value="NZ_JAKRRX010000122.1"/>
</dbReference>
<name>A0A9X3HTD7_9VIBR</name>
<keyword evidence="2" id="KW-0489">Methyltransferase</keyword>
<feature type="domain" description="Methyltransferase type 11" evidence="1">
    <location>
        <begin position="44"/>
        <end position="139"/>
    </location>
</feature>
<dbReference type="GO" id="GO:0008757">
    <property type="term" value="F:S-adenosylmethionine-dependent methyltransferase activity"/>
    <property type="evidence" value="ECO:0007669"/>
    <property type="project" value="InterPro"/>
</dbReference>
<dbReference type="SUPFAM" id="SSF53335">
    <property type="entry name" value="S-adenosyl-L-methionine-dependent methyltransferases"/>
    <property type="match status" value="1"/>
</dbReference>
<evidence type="ECO:0000313" key="2">
    <source>
        <dbReference type="EMBL" id="MCW8335561.1"/>
    </source>
</evidence>
<dbReference type="PANTHER" id="PTHR43464">
    <property type="entry name" value="METHYLTRANSFERASE"/>
    <property type="match status" value="1"/>
</dbReference>
<sequence length="234" mass="26250">MSSSMYSTHAKQYDLAIQDNLYNAHFERPNTLELVGDIAGLKVLDLGCGSGVYAQILLDNGADHVTCIDASEEMVALTKEKLGNKIDAYAQDLLLGLPKELDNQYDVVICPLMLHYLKDVSVLFADIARVMKKGGRFVFSTHHPFADFEYSKSGNYFDTEKVVDTWNTLGEPVEVVFYRRPLVDITNALTENGLVISHLSEGKVSETLKQKCEQTYQRLSTEPNFLFVRSEKPA</sequence>
<dbReference type="InterPro" id="IPR013216">
    <property type="entry name" value="Methyltransf_11"/>
</dbReference>
<organism evidence="2 3">
    <name type="scientific">Vibrio paucivorans</name>
    <dbReference type="NCBI Taxonomy" id="2829489"/>
    <lineage>
        <taxon>Bacteria</taxon>
        <taxon>Pseudomonadati</taxon>
        <taxon>Pseudomonadota</taxon>
        <taxon>Gammaproteobacteria</taxon>
        <taxon>Vibrionales</taxon>
        <taxon>Vibrionaceae</taxon>
        <taxon>Vibrio</taxon>
    </lineage>
</organism>
<accession>A0A9X3HTD7</accession>
<evidence type="ECO:0000259" key="1">
    <source>
        <dbReference type="Pfam" id="PF08241"/>
    </source>
</evidence>
<dbReference type="Proteomes" id="UP001155586">
    <property type="component" value="Unassembled WGS sequence"/>
</dbReference>
<protein>
    <submittedName>
        <fullName evidence="2">Class I SAM-dependent methyltransferase</fullName>
    </submittedName>
</protein>
<keyword evidence="2" id="KW-0808">Transferase</keyword>
<proteinExistence type="predicted"/>
<dbReference type="GO" id="GO:0032259">
    <property type="term" value="P:methylation"/>
    <property type="evidence" value="ECO:0007669"/>
    <property type="project" value="UniProtKB-KW"/>
</dbReference>
<keyword evidence="3" id="KW-1185">Reference proteome</keyword>
<dbReference type="EMBL" id="JAKRRX010000122">
    <property type="protein sequence ID" value="MCW8335561.1"/>
    <property type="molecule type" value="Genomic_DNA"/>
</dbReference>
<dbReference type="AlphaFoldDB" id="A0A9X3HTD7"/>
<dbReference type="InterPro" id="IPR029063">
    <property type="entry name" value="SAM-dependent_MTases_sf"/>
</dbReference>
<evidence type="ECO:0000313" key="3">
    <source>
        <dbReference type="Proteomes" id="UP001155586"/>
    </source>
</evidence>
<dbReference type="CDD" id="cd02440">
    <property type="entry name" value="AdoMet_MTases"/>
    <property type="match status" value="1"/>
</dbReference>
<comment type="caution">
    <text evidence="2">The sequence shown here is derived from an EMBL/GenBank/DDBJ whole genome shotgun (WGS) entry which is preliminary data.</text>
</comment>
<dbReference type="Gene3D" id="3.40.50.150">
    <property type="entry name" value="Vaccinia Virus protein VP39"/>
    <property type="match status" value="1"/>
</dbReference>
<gene>
    <name evidence="2" type="ORF">MD483_17260</name>
</gene>